<accession>A0AB35U3T6</accession>
<evidence type="ECO:0000256" key="5">
    <source>
        <dbReference type="ARBA" id="ARBA00022989"/>
    </source>
</evidence>
<proteinExistence type="inferred from homology"/>
<feature type="domain" description="Prepilin type IV endopeptidase peptidase" evidence="8">
    <location>
        <begin position="114"/>
        <end position="220"/>
    </location>
</feature>
<feature type="transmembrane region" description="Helical" evidence="7">
    <location>
        <begin position="160"/>
        <end position="179"/>
    </location>
</feature>
<feature type="transmembrane region" description="Helical" evidence="7">
    <location>
        <begin position="233"/>
        <end position="252"/>
    </location>
</feature>
<keyword evidence="6 7" id="KW-0472">Membrane</keyword>
<keyword evidence="3" id="KW-1003">Cell membrane</keyword>
<evidence type="ECO:0000313" key="10">
    <source>
        <dbReference type="EMBL" id="MDX8419589.1"/>
    </source>
</evidence>
<dbReference type="InterPro" id="IPR010627">
    <property type="entry name" value="Prepilin_pept_A24_N"/>
</dbReference>
<comment type="similarity">
    <text evidence="2">Belongs to the peptidase A24 family.</text>
</comment>
<evidence type="ECO:0000256" key="6">
    <source>
        <dbReference type="ARBA" id="ARBA00023136"/>
    </source>
</evidence>
<dbReference type="Proteomes" id="UP001286174">
    <property type="component" value="Unassembled WGS sequence"/>
</dbReference>
<gene>
    <name evidence="10" type="ORF">MOZ60_05735</name>
</gene>
<organism evidence="10 11">
    <name type="scientific">Grylomicrobium aquisgranensis</name>
    <dbReference type="NCBI Taxonomy" id="2926318"/>
    <lineage>
        <taxon>Bacteria</taxon>
        <taxon>Bacillati</taxon>
        <taxon>Bacillota</taxon>
        <taxon>Erysipelotrichia</taxon>
        <taxon>Erysipelotrichales</taxon>
        <taxon>Erysipelotrichaceae</taxon>
        <taxon>Grylomicrobium</taxon>
    </lineage>
</organism>
<dbReference type="AlphaFoldDB" id="A0AB35U3T6"/>
<comment type="caution">
    <text evidence="10">The sequence shown here is derived from an EMBL/GenBank/DDBJ whole genome shotgun (WGS) entry which is preliminary data.</text>
</comment>
<dbReference type="PANTHER" id="PTHR30487">
    <property type="entry name" value="TYPE 4 PREPILIN-LIKE PROTEINS LEADER PEPTIDE-PROCESSING ENZYME"/>
    <property type="match status" value="1"/>
</dbReference>
<evidence type="ECO:0000256" key="2">
    <source>
        <dbReference type="ARBA" id="ARBA00005801"/>
    </source>
</evidence>
<dbReference type="Gene3D" id="1.20.120.1220">
    <property type="match status" value="1"/>
</dbReference>
<dbReference type="EMBL" id="JALBUR010000011">
    <property type="protein sequence ID" value="MDX8419589.1"/>
    <property type="molecule type" value="Genomic_DNA"/>
</dbReference>
<evidence type="ECO:0000256" key="7">
    <source>
        <dbReference type="SAM" id="Phobius"/>
    </source>
</evidence>
<reference evidence="10 11" key="1">
    <citation type="submission" date="2022-03" db="EMBL/GenBank/DDBJ databases">
        <title>Novel taxa within the pig intestine.</title>
        <authorList>
            <person name="Wylensek D."/>
            <person name="Bishof K."/>
            <person name="Afrizal A."/>
            <person name="Clavel T."/>
        </authorList>
    </citation>
    <scope>NUCLEOTIDE SEQUENCE [LARGE SCALE GENOMIC DNA]</scope>
    <source>
        <strain evidence="10 11">CLA-KB-P133</strain>
    </source>
</reference>
<feature type="transmembrane region" description="Helical" evidence="7">
    <location>
        <begin position="108"/>
        <end position="129"/>
    </location>
</feature>
<dbReference type="GO" id="GO:0004190">
    <property type="term" value="F:aspartic-type endopeptidase activity"/>
    <property type="evidence" value="ECO:0007669"/>
    <property type="project" value="InterPro"/>
</dbReference>
<dbReference type="PANTHER" id="PTHR30487:SF0">
    <property type="entry name" value="PREPILIN LEADER PEPTIDASE_N-METHYLTRANSFERASE-RELATED"/>
    <property type="match status" value="1"/>
</dbReference>
<evidence type="ECO:0000259" key="8">
    <source>
        <dbReference type="Pfam" id="PF01478"/>
    </source>
</evidence>
<keyword evidence="4 7" id="KW-0812">Transmembrane</keyword>
<name>A0AB35U3T6_9FIRM</name>
<feature type="transmembrane region" description="Helical" evidence="7">
    <location>
        <begin position="191"/>
        <end position="221"/>
    </location>
</feature>
<evidence type="ECO:0000256" key="1">
    <source>
        <dbReference type="ARBA" id="ARBA00004651"/>
    </source>
</evidence>
<dbReference type="GO" id="GO:0005886">
    <property type="term" value="C:plasma membrane"/>
    <property type="evidence" value="ECO:0007669"/>
    <property type="project" value="UniProtKB-SubCell"/>
</dbReference>
<dbReference type="InterPro" id="IPR050882">
    <property type="entry name" value="Prepilin_peptidase/N-MTase"/>
</dbReference>
<dbReference type="RefSeq" id="WP_370595961.1">
    <property type="nucleotide sequence ID" value="NZ_JALBUR010000011.1"/>
</dbReference>
<feature type="transmembrane region" description="Helical" evidence="7">
    <location>
        <begin position="80"/>
        <end position="102"/>
    </location>
</feature>
<feature type="transmembrane region" description="Helical" evidence="7">
    <location>
        <begin position="6"/>
        <end position="28"/>
    </location>
</feature>
<protein>
    <submittedName>
        <fullName evidence="10">A24 family peptidase</fullName>
    </submittedName>
</protein>
<feature type="transmembrane region" description="Helical" evidence="7">
    <location>
        <begin position="136"/>
        <end position="154"/>
    </location>
</feature>
<comment type="subcellular location">
    <subcellularLocation>
        <location evidence="1">Cell membrane</location>
        <topology evidence="1">Multi-pass membrane protein</topology>
    </subcellularLocation>
</comment>
<feature type="domain" description="Prepilin peptidase A24 N-terminal" evidence="9">
    <location>
        <begin position="19"/>
        <end position="100"/>
    </location>
</feature>
<keyword evidence="5 7" id="KW-1133">Transmembrane helix</keyword>
<evidence type="ECO:0000313" key="11">
    <source>
        <dbReference type="Proteomes" id="UP001286174"/>
    </source>
</evidence>
<evidence type="ECO:0000256" key="3">
    <source>
        <dbReference type="ARBA" id="ARBA00022475"/>
    </source>
</evidence>
<keyword evidence="11" id="KW-1185">Reference proteome</keyword>
<evidence type="ECO:0000256" key="4">
    <source>
        <dbReference type="ARBA" id="ARBA00022692"/>
    </source>
</evidence>
<evidence type="ECO:0000259" key="9">
    <source>
        <dbReference type="Pfam" id="PF06750"/>
    </source>
</evidence>
<sequence length="257" mass="28075">MSIYLSTGLCVYVCVLAFVLGTIFASFVTCQADRIVAHEPWWKGRSHCDVCHHVLGASDLVPIFSYLLHRGRCQYCHAKLSVCYVYVELLGGLLFMVFVLVHGRIDVILFRDLAFLCCLLGLSLVDLAIQEIPDGYLVFSLLVWAAAGMGHLSYYRSALAGLAIGGALLVLTLIMDRILKKESMGGGDIKLFFVVGCYLGIGSGLFALILSCIAGLIFVVVWKREKIPFGPSIAIGTLAALLVGPWVVQWYLGLFGM</sequence>
<dbReference type="Pfam" id="PF01478">
    <property type="entry name" value="Peptidase_A24"/>
    <property type="match status" value="1"/>
</dbReference>
<dbReference type="Pfam" id="PF06750">
    <property type="entry name" value="A24_N_bact"/>
    <property type="match status" value="1"/>
</dbReference>
<dbReference type="GO" id="GO:0006465">
    <property type="term" value="P:signal peptide processing"/>
    <property type="evidence" value="ECO:0007669"/>
    <property type="project" value="TreeGrafter"/>
</dbReference>
<dbReference type="InterPro" id="IPR000045">
    <property type="entry name" value="Prepilin_IV_endopep_pep"/>
</dbReference>